<feature type="chain" id="PRO_5008285752" evidence="8">
    <location>
        <begin position="26"/>
        <end position="734"/>
    </location>
</feature>
<dbReference type="InterPro" id="IPR046959">
    <property type="entry name" value="PRK1-6/SRF4-like"/>
</dbReference>
<dbReference type="EMBL" id="LSRQ01002564">
    <property type="protein sequence ID" value="OAY73869.1"/>
    <property type="molecule type" value="Genomic_DNA"/>
</dbReference>
<dbReference type="SUPFAM" id="SSF52058">
    <property type="entry name" value="L domain-like"/>
    <property type="match status" value="1"/>
</dbReference>
<evidence type="ECO:0000256" key="8">
    <source>
        <dbReference type="SAM" id="SignalP"/>
    </source>
</evidence>
<proteinExistence type="predicted"/>
<feature type="signal peptide" evidence="8">
    <location>
        <begin position="1"/>
        <end position="25"/>
    </location>
</feature>
<dbReference type="GO" id="GO:0005524">
    <property type="term" value="F:ATP binding"/>
    <property type="evidence" value="ECO:0007669"/>
    <property type="project" value="InterPro"/>
</dbReference>
<comment type="subcellular location">
    <subcellularLocation>
        <location evidence="1">Membrane</location>
    </subcellularLocation>
</comment>
<feature type="domain" description="Protein kinase" evidence="9">
    <location>
        <begin position="382"/>
        <end position="660"/>
    </location>
</feature>
<feature type="region of interest" description="Disordered" evidence="7">
    <location>
        <begin position="674"/>
        <end position="734"/>
    </location>
</feature>
<dbReference type="Gene3D" id="3.80.10.10">
    <property type="entry name" value="Ribonuclease Inhibitor"/>
    <property type="match status" value="2"/>
</dbReference>
<dbReference type="InterPro" id="IPR013210">
    <property type="entry name" value="LRR_N_plant-typ"/>
</dbReference>
<keyword evidence="10" id="KW-0675">Receptor</keyword>
<dbReference type="PANTHER" id="PTHR48007:SF38">
    <property type="entry name" value="LEUCINE-RICH REPEAT PROTEIN KINASE FAMILY PROTEIN"/>
    <property type="match status" value="1"/>
</dbReference>
<gene>
    <name evidence="10" type="ORF">ACMD2_25587</name>
</gene>
<keyword evidence="3" id="KW-0812">Transmembrane</keyword>
<evidence type="ECO:0000259" key="9">
    <source>
        <dbReference type="PROSITE" id="PS50011"/>
    </source>
</evidence>
<evidence type="ECO:0000256" key="4">
    <source>
        <dbReference type="ARBA" id="ARBA00022737"/>
    </source>
</evidence>
<dbReference type="GO" id="GO:0016020">
    <property type="term" value="C:membrane"/>
    <property type="evidence" value="ECO:0007669"/>
    <property type="project" value="UniProtKB-SubCell"/>
</dbReference>
<keyword evidence="5" id="KW-1133">Transmembrane helix</keyword>
<evidence type="ECO:0000256" key="1">
    <source>
        <dbReference type="ARBA" id="ARBA00004370"/>
    </source>
</evidence>
<keyword evidence="8" id="KW-0732">Signal</keyword>
<dbReference type="PROSITE" id="PS50011">
    <property type="entry name" value="PROTEIN_KINASE_DOM"/>
    <property type="match status" value="1"/>
</dbReference>
<evidence type="ECO:0000256" key="6">
    <source>
        <dbReference type="ARBA" id="ARBA00023136"/>
    </source>
</evidence>
<keyword evidence="2" id="KW-0433">Leucine-rich repeat</keyword>
<comment type="caution">
    <text evidence="10">The sequence shown here is derived from an EMBL/GenBank/DDBJ whole genome shotgun (WGS) entry which is preliminary data.</text>
</comment>
<dbReference type="Pfam" id="PF00069">
    <property type="entry name" value="Pkinase"/>
    <property type="match status" value="1"/>
</dbReference>
<dbReference type="InterPro" id="IPR000719">
    <property type="entry name" value="Prot_kinase_dom"/>
</dbReference>
<protein>
    <submittedName>
        <fullName evidence="10">Pollen receptor-like kinase 3</fullName>
    </submittedName>
</protein>
<evidence type="ECO:0000313" key="10">
    <source>
        <dbReference type="EMBL" id="OAY73869.1"/>
    </source>
</evidence>
<dbReference type="InterPro" id="IPR032675">
    <property type="entry name" value="LRR_dom_sf"/>
</dbReference>
<dbReference type="InterPro" id="IPR011009">
    <property type="entry name" value="Kinase-like_dom_sf"/>
</dbReference>
<dbReference type="Pfam" id="PF00560">
    <property type="entry name" value="LRR_1"/>
    <property type="match status" value="2"/>
</dbReference>
<keyword evidence="4" id="KW-0677">Repeat</keyword>
<dbReference type="InterPro" id="IPR001611">
    <property type="entry name" value="Leu-rich_rpt"/>
</dbReference>
<reference evidence="10 11" key="1">
    <citation type="journal article" date="2016" name="DNA Res.">
        <title>The draft genome of MD-2 pineapple using hybrid error correction of long reads.</title>
        <authorList>
            <person name="Redwan R.M."/>
            <person name="Saidin A."/>
            <person name="Kumar S.V."/>
        </authorList>
    </citation>
    <scope>NUCLEOTIDE SEQUENCE [LARGE SCALE GENOMIC DNA]</scope>
    <source>
        <strain evidence="11">cv. MD2</strain>
        <tissue evidence="10">Leaf</tissue>
    </source>
</reference>
<feature type="region of interest" description="Disordered" evidence="7">
    <location>
        <begin position="287"/>
        <end position="342"/>
    </location>
</feature>
<sequence>MAAATATTLILLVVLHRHLAVSAAAAPSPDAAALLLLKDSLGNATALSAWSLSAESPPCGPPSPWPGVVCFHGILTGLRLSGMGLSGSPDLDALSRLPGLRTLSLSSNSLSGPLPAFNRRLPALKSLYLSGNRFSGPLPDDFFVGLAHLKKLWLNANAFTGPVPSSLTRATSLIELHLEDNGFTGQLPPDPPAALSEFNASHNDLEGPVPASFKKFGAGAFGGNAYLCYGADDKKPCKKPEPEPEATLGEKVAMAMVVLLLAAAAAAVCLRTCRKQRVRAFDTLGVDNGAVESGDEKRGGRDGGGADAVVDAAKGSSHHNNSKKSAVADSVVSAPADGGGGGGGAAGNVGGGGGGGGGGLGSGDLVMVNEGKGRFGLADLMKAAAEVLGSGGLGSAYKAVMSGGAGAAVVVKRMRDMNRVGKETFDVEMRRLGRLRHPNVLPPLAFHYRKEEKLLVYEYIPKGSLLYVLHGDRGMDHAALDWPTRLRIARGIARGMAYLHSELSSADIPHGNLKSGNVLLSPDFEPLLVDYGFLPLVNPSLASAAMFAYRSPESLRHHHVSAKSDVYCLGILLLELLTGKFPSQYLHNAKGGTDLVLWATTVAAEDREEELLDPAIVTAAMKAAVPDMKRLLRVGIDCIEPEPDRRPDMKEAAARIEEVAAAVEALKAARVAPAKDGLQPASAPASHAAYVRDGLGERSARRGGSIGERSARRGGSIGERSARRSDDNFSFAIS</sequence>
<evidence type="ECO:0000313" key="11">
    <source>
        <dbReference type="Proteomes" id="UP000092600"/>
    </source>
</evidence>
<evidence type="ECO:0000256" key="3">
    <source>
        <dbReference type="ARBA" id="ARBA00022692"/>
    </source>
</evidence>
<dbReference type="Gene3D" id="1.10.510.10">
    <property type="entry name" value="Transferase(Phosphotransferase) domain 1"/>
    <property type="match status" value="1"/>
</dbReference>
<dbReference type="PANTHER" id="PTHR48007">
    <property type="entry name" value="LEUCINE-RICH REPEAT RECEPTOR-LIKE PROTEIN KINASE PXC1"/>
    <property type="match status" value="1"/>
</dbReference>
<keyword evidence="10" id="KW-0418">Kinase</keyword>
<dbReference type="AlphaFoldDB" id="A0A199V9V5"/>
<dbReference type="GO" id="GO:0004672">
    <property type="term" value="F:protein kinase activity"/>
    <property type="evidence" value="ECO:0007669"/>
    <property type="project" value="InterPro"/>
</dbReference>
<feature type="compositionally biased region" description="Low complexity" evidence="7">
    <location>
        <begin position="323"/>
        <end position="336"/>
    </location>
</feature>
<dbReference type="Pfam" id="PF08263">
    <property type="entry name" value="LRRNT_2"/>
    <property type="match status" value="1"/>
</dbReference>
<dbReference type="Gene3D" id="3.30.200.20">
    <property type="entry name" value="Phosphorylase Kinase, domain 1"/>
    <property type="match status" value="1"/>
</dbReference>
<accession>A0A199V9V5</accession>
<organism evidence="10 11">
    <name type="scientific">Ananas comosus</name>
    <name type="common">Pineapple</name>
    <name type="synonym">Ananas ananas</name>
    <dbReference type="NCBI Taxonomy" id="4615"/>
    <lineage>
        <taxon>Eukaryota</taxon>
        <taxon>Viridiplantae</taxon>
        <taxon>Streptophyta</taxon>
        <taxon>Embryophyta</taxon>
        <taxon>Tracheophyta</taxon>
        <taxon>Spermatophyta</taxon>
        <taxon>Magnoliopsida</taxon>
        <taxon>Liliopsida</taxon>
        <taxon>Poales</taxon>
        <taxon>Bromeliaceae</taxon>
        <taxon>Bromelioideae</taxon>
        <taxon>Ananas</taxon>
    </lineage>
</organism>
<dbReference type="SUPFAM" id="SSF56112">
    <property type="entry name" value="Protein kinase-like (PK-like)"/>
    <property type="match status" value="1"/>
</dbReference>
<evidence type="ECO:0000256" key="7">
    <source>
        <dbReference type="SAM" id="MobiDB-lite"/>
    </source>
</evidence>
<evidence type="ECO:0000256" key="2">
    <source>
        <dbReference type="ARBA" id="ARBA00022614"/>
    </source>
</evidence>
<dbReference type="Proteomes" id="UP000092600">
    <property type="component" value="Unassembled WGS sequence"/>
</dbReference>
<evidence type="ECO:0000256" key="5">
    <source>
        <dbReference type="ARBA" id="ARBA00022989"/>
    </source>
</evidence>
<keyword evidence="6" id="KW-0472">Membrane</keyword>
<keyword evidence="10" id="KW-0808">Transferase</keyword>
<name>A0A199V9V5_ANACO</name>